<sequence length="311" mass="34900">MITMAFSTTRLAEILTAVKNLGSITAASQHLFVSQPYISRTIKEAEQQLGILLIDRTTKPTRLTYAGTEYLTGLQKIQQQLSDLDQTMHELAQSKSGHLSIALSESMAAQILPDLGSQFLQEYPQYHLDIHEMPSLAAEKAVTDNQSDIYIGPKSAHHSAFFYRIMRNQVFSVLVPTTYPFSLSQVTNPQQLTALLHQPFIGCNLQMVLGEITRRFMADHHLFLQPILTLNSLSTIQQLVERGCGWTILPTPVATAPTVRAIPLDPHLLTYQLIMAHRTSKENTPEMTAFLRVAQHVFDIDPATQIKHRDD</sequence>
<evidence type="ECO:0000256" key="2">
    <source>
        <dbReference type="ARBA" id="ARBA00023015"/>
    </source>
</evidence>
<dbReference type="InterPro" id="IPR050950">
    <property type="entry name" value="HTH-type_LysR_regulators"/>
</dbReference>
<dbReference type="GO" id="GO:0003700">
    <property type="term" value="F:DNA-binding transcription factor activity"/>
    <property type="evidence" value="ECO:0007669"/>
    <property type="project" value="InterPro"/>
</dbReference>
<dbReference type="Pfam" id="PF00126">
    <property type="entry name" value="HTH_1"/>
    <property type="match status" value="1"/>
</dbReference>
<dbReference type="STRING" id="357278.IV61_GL002365"/>
<gene>
    <name evidence="6" type="ORF">FD07_GL002097</name>
</gene>
<dbReference type="PANTHER" id="PTHR30419">
    <property type="entry name" value="HTH-TYPE TRANSCRIPTIONAL REGULATOR YBHD"/>
    <property type="match status" value="1"/>
</dbReference>
<evidence type="ECO:0000313" key="6">
    <source>
        <dbReference type="EMBL" id="KRK38282.1"/>
    </source>
</evidence>
<dbReference type="Gene3D" id="1.10.10.10">
    <property type="entry name" value="Winged helix-like DNA-binding domain superfamily/Winged helix DNA-binding domain"/>
    <property type="match status" value="1"/>
</dbReference>
<dbReference type="GO" id="GO:0005829">
    <property type="term" value="C:cytosol"/>
    <property type="evidence" value="ECO:0007669"/>
    <property type="project" value="TreeGrafter"/>
</dbReference>
<name>A0A0R1H4J1_9LACO</name>
<dbReference type="InterPro" id="IPR005119">
    <property type="entry name" value="LysR_subst-bd"/>
</dbReference>
<dbReference type="SUPFAM" id="SSF46785">
    <property type="entry name" value="Winged helix' DNA-binding domain"/>
    <property type="match status" value="1"/>
</dbReference>
<dbReference type="InterPro" id="IPR036390">
    <property type="entry name" value="WH_DNA-bd_sf"/>
</dbReference>
<dbReference type="eggNOG" id="COG0583">
    <property type="taxonomic scope" value="Bacteria"/>
</dbReference>
<dbReference type="InterPro" id="IPR036388">
    <property type="entry name" value="WH-like_DNA-bd_sf"/>
</dbReference>
<dbReference type="SUPFAM" id="SSF53850">
    <property type="entry name" value="Periplasmic binding protein-like II"/>
    <property type="match status" value="1"/>
</dbReference>
<dbReference type="CDD" id="cd05466">
    <property type="entry name" value="PBP2_LTTR_substrate"/>
    <property type="match status" value="1"/>
</dbReference>
<evidence type="ECO:0000259" key="5">
    <source>
        <dbReference type="PROSITE" id="PS50931"/>
    </source>
</evidence>
<dbReference type="Pfam" id="PF03466">
    <property type="entry name" value="LysR_substrate"/>
    <property type="match status" value="1"/>
</dbReference>
<dbReference type="AlphaFoldDB" id="A0A0R1H4J1"/>
<proteinExistence type="inferred from homology"/>
<evidence type="ECO:0000256" key="3">
    <source>
        <dbReference type="ARBA" id="ARBA00023125"/>
    </source>
</evidence>
<evidence type="ECO:0000256" key="4">
    <source>
        <dbReference type="ARBA" id="ARBA00023163"/>
    </source>
</evidence>
<evidence type="ECO:0000256" key="1">
    <source>
        <dbReference type="ARBA" id="ARBA00009437"/>
    </source>
</evidence>
<reference evidence="6 7" key="1">
    <citation type="journal article" date="2015" name="Genome Announc.">
        <title>Expanding the biotechnology potential of lactobacilli through comparative genomics of 213 strains and associated genera.</title>
        <authorList>
            <person name="Sun Z."/>
            <person name="Harris H.M."/>
            <person name="McCann A."/>
            <person name="Guo C."/>
            <person name="Argimon S."/>
            <person name="Zhang W."/>
            <person name="Yang X."/>
            <person name="Jeffery I.B."/>
            <person name="Cooney J.C."/>
            <person name="Kagawa T.F."/>
            <person name="Liu W."/>
            <person name="Song Y."/>
            <person name="Salvetti E."/>
            <person name="Wrobel A."/>
            <person name="Rasinkangas P."/>
            <person name="Parkhill J."/>
            <person name="Rea M.C."/>
            <person name="O'Sullivan O."/>
            <person name="Ritari J."/>
            <person name="Douillard F.P."/>
            <person name="Paul Ross R."/>
            <person name="Yang R."/>
            <person name="Briner A.E."/>
            <person name="Felis G.E."/>
            <person name="de Vos W.M."/>
            <person name="Barrangou R."/>
            <person name="Klaenhammer T.R."/>
            <person name="Caufield P.W."/>
            <person name="Cui Y."/>
            <person name="Zhang H."/>
            <person name="O'Toole P.W."/>
        </authorList>
    </citation>
    <scope>NUCLEOTIDE SEQUENCE [LARGE SCALE GENOMIC DNA]</scope>
    <source>
        <strain evidence="6 7">ATCC 53295</strain>
    </source>
</reference>
<dbReference type="PROSITE" id="PS50931">
    <property type="entry name" value="HTH_LYSR"/>
    <property type="match status" value="1"/>
</dbReference>
<comment type="similarity">
    <text evidence="1">Belongs to the LysR transcriptional regulatory family.</text>
</comment>
<dbReference type="PATRIC" id="fig|1267003.4.peg.2212"/>
<dbReference type="Proteomes" id="UP000051176">
    <property type="component" value="Unassembled WGS sequence"/>
</dbReference>
<comment type="caution">
    <text evidence="6">The sequence shown here is derived from an EMBL/GenBank/DDBJ whole genome shotgun (WGS) entry which is preliminary data.</text>
</comment>
<organism evidence="6 7">
    <name type="scientific">Levilactobacillus parabrevis ATCC 53295</name>
    <dbReference type="NCBI Taxonomy" id="1267003"/>
    <lineage>
        <taxon>Bacteria</taxon>
        <taxon>Bacillati</taxon>
        <taxon>Bacillota</taxon>
        <taxon>Bacilli</taxon>
        <taxon>Lactobacillales</taxon>
        <taxon>Lactobacillaceae</taxon>
        <taxon>Levilactobacillus</taxon>
    </lineage>
</organism>
<dbReference type="PANTHER" id="PTHR30419:SF8">
    <property type="entry name" value="NITROGEN ASSIMILATION TRANSCRIPTIONAL ACTIVATOR-RELATED"/>
    <property type="match status" value="1"/>
</dbReference>
<feature type="domain" description="HTH lysR-type" evidence="5">
    <location>
        <begin position="8"/>
        <end position="64"/>
    </location>
</feature>
<keyword evidence="2" id="KW-0805">Transcription regulation</keyword>
<keyword evidence="3" id="KW-0238">DNA-binding</keyword>
<dbReference type="EMBL" id="AZCZ01000007">
    <property type="protein sequence ID" value="KRK38282.1"/>
    <property type="molecule type" value="Genomic_DNA"/>
</dbReference>
<dbReference type="GO" id="GO:0003677">
    <property type="term" value="F:DNA binding"/>
    <property type="evidence" value="ECO:0007669"/>
    <property type="project" value="UniProtKB-KW"/>
</dbReference>
<protein>
    <submittedName>
        <fullName evidence="6">Transcriptional regulator, LysR family</fullName>
    </submittedName>
</protein>
<evidence type="ECO:0000313" key="7">
    <source>
        <dbReference type="Proteomes" id="UP000051176"/>
    </source>
</evidence>
<dbReference type="Gene3D" id="3.40.190.290">
    <property type="match status" value="1"/>
</dbReference>
<keyword evidence="7" id="KW-1185">Reference proteome</keyword>
<accession>A0A0R1H4J1</accession>
<dbReference type="InterPro" id="IPR000847">
    <property type="entry name" value="LysR_HTH_N"/>
</dbReference>
<keyword evidence="4" id="KW-0804">Transcription</keyword>